<dbReference type="EMBL" id="PGVE01000063">
    <property type="protein sequence ID" value="PLS03117.1"/>
    <property type="molecule type" value="Genomic_DNA"/>
</dbReference>
<evidence type="ECO:0000256" key="1">
    <source>
        <dbReference type="SAM" id="Phobius"/>
    </source>
</evidence>
<proteinExistence type="predicted"/>
<comment type="caution">
    <text evidence="2">The sequence shown here is derived from an EMBL/GenBank/DDBJ whole genome shotgun (WGS) entry which is preliminary data.</text>
</comment>
<evidence type="ECO:0000313" key="2">
    <source>
        <dbReference type="EMBL" id="PLS03117.1"/>
    </source>
</evidence>
<keyword evidence="1" id="KW-0812">Transmembrane</keyword>
<keyword evidence="1" id="KW-0472">Membrane</keyword>
<dbReference type="AlphaFoldDB" id="A0A2N5HC69"/>
<reference evidence="2 3" key="1">
    <citation type="submission" date="2017-11" db="EMBL/GenBank/DDBJ databases">
        <title>Comparitive Functional Genomics of Dry Heat Resistant strains isolated from the Viking Spacecraft.</title>
        <authorList>
            <person name="Seuylemezian A."/>
            <person name="Cooper K."/>
            <person name="Vaishampayan P."/>
        </authorList>
    </citation>
    <scope>NUCLEOTIDE SEQUENCE [LARGE SCALE GENOMIC DNA]</scope>
    <source>
        <strain evidence="2 3">V32-6</strain>
    </source>
</reference>
<feature type="transmembrane region" description="Helical" evidence="1">
    <location>
        <begin position="29"/>
        <end position="46"/>
    </location>
</feature>
<accession>A0A2N5HC69</accession>
<organism evidence="2 3">
    <name type="scientific">Neobacillus cucumis</name>
    <dbReference type="NCBI Taxonomy" id="1740721"/>
    <lineage>
        <taxon>Bacteria</taxon>
        <taxon>Bacillati</taxon>
        <taxon>Bacillota</taxon>
        <taxon>Bacilli</taxon>
        <taxon>Bacillales</taxon>
        <taxon>Bacillaceae</taxon>
        <taxon>Neobacillus</taxon>
    </lineage>
</organism>
<dbReference type="Proteomes" id="UP000234950">
    <property type="component" value="Unassembled WGS sequence"/>
</dbReference>
<feature type="transmembrane region" description="Helical" evidence="1">
    <location>
        <begin position="6"/>
        <end position="24"/>
    </location>
</feature>
<keyword evidence="3" id="KW-1185">Reference proteome</keyword>
<name>A0A2N5HC69_9BACI</name>
<sequence length="61" mass="7290">MYFLYWFFKCGWLLLIIFIGNIYLSRLGLWSVMICIAIFLVGNYLINKGMEKILFTKKKNS</sequence>
<gene>
    <name evidence="2" type="ORF">CVD27_15755</name>
</gene>
<keyword evidence="1" id="KW-1133">Transmembrane helix</keyword>
<evidence type="ECO:0000313" key="3">
    <source>
        <dbReference type="Proteomes" id="UP000234950"/>
    </source>
</evidence>
<protein>
    <submittedName>
        <fullName evidence="2">Uncharacterized protein</fullName>
    </submittedName>
</protein>